<reference evidence="2" key="2">
    <citation type="journal article" date="2015" name="Data Brief">
        <title>Shoot transcriptome of the giant reed, Arundo donax.</title>
        <authorList>
            <person name="Barrero R.A."/>
            <person name="Guerrero F.D."/>
            <person name="Moolhuijzen P."/>
            <person name="Goolsby J.A."/>
            <person name="Tidwell J."/>
            <person name="Bellgard S.E."/>
            <person name="Bellgard M.I."/>
        </authorList>
    </citation>
    <scope>NUCLEOTIDE SEQUENCE</scope>
    <source>
        <tissue evidence="2">Shoot tissue taken approximately 20 cm above the soil surface</tissue>
    </source>
</reference>
<accession>A0A0A9ATU7</accession>
<organism evidence="2">
    <name type="scientific">Arundo donax</name>
    <name type="common">Giant reed</name>
    <name type="synonym">Donax arundinaceus</name>
    <dbReference type="NCBI Taxonomy" id="35708"/>
    <lineage>
        <taxon>Eukaryota</taxon>
        <taxon>Viridiplantae</taxon>
        <taxon>Streptophyta</taxon>
        <taxon>Embryophyta</taxon>
        <taxon>Tracheophyta</taxon>
        <taxon>Spermatophyta</taxon>
        <taxon>Magnoliopsida</taxon>
        <taxon>Liliopsida</taxon>
        <taxon>Poales</taxon>
        <taxon>Poaceae</taxon>
        <taxon>PACMAD clade</taxon>
        <taxon>Arundinoideae</taxon>
        <taxon>Arundineae</taxon>
        <taxon>Arundo</taxon>
    </lineage>
</organism>
<dbReference type="AlphaFoldDB" id="A0A0A9ATU7"/>
<reference evidence="2" key="1">
    <citation type="submission" date="2014-09" db="EMBL/GenBank/DDBJ databases">
        <authorList>
            <person name="Magalhaes I.L.F."/>
            <person name="Oliveira U."/>
            <person name="Santos F.R."/>
            <person name="Vidigal T.H.D.A."/>
            <person name="Brescovit A.D."/>
            <person name="Santos A.J."/>
        </authorList>
    </citation>
    <scope>NUCLEOTIDE SEQUENCE</scope>
    <source>
        <tissue evidence="2">Shoot tissue taken approximately 20 cm above the soil surface</tissue>
    </source>
</reference>
<sequence>MSLPPSLMRKRDLDSSLSTADEPLSPLLASVIDLVAAKFSICLVNVMVFPVVSRMPDPPDA</sequence>
<evidence type="ECO:0000313" key="2">
    <source>
        <dbReference type="EMBL" id="JAD50512.1"/>
    </source>
</evidence>
<feature type="region of interest" description="Disordered" evidence="1">
    <location>
        <begin position="1"/>
        <end position="21"/>
    </location>
</feature>
<name>A0A0A9ATU7_ARUDO</name>
<evidence type="ECO:0000256" key="1">
    <source>
        <dbReference type="SAM" id="MobiDB-lite"/>
    </source>
</evidence>
<dbReference type="EMBL" id="GBRH01247383">
    <property type="protein sequence ID" value="JAD50512.1"/>
    <property type="molecule type" value="Transcribed_RNA"/>
</dbReference>
<proteinExistence type="predicted"/>
<protein>
    <submittedName>
        <fullName evidence="2">Uncharacterized protein</fullName>
    </submittedName>
</protein>